<dbReference type="AlphaFoldDB" id="A0AAX4NY95"/>
<dbReference type="FunFam" id="4.10.800.20:FF:000001">
    <property type="entry name" value="AMP deaminase"/>
    <property type="match status" value="1"/>
</dbReference>
<dbReference type="GO" id="GO:0046033">
    <property type="term" value="P:AMP metabolic process"/>
    <property type="evidence" value="ECO:0007669"/>
    <property type="project" value="TreeGrafter"/>
</dbReference>
<dbReference type="InterPro" id="IPR032466">
    <property type="entry name" value="Metal_Hydrolase"/>
</dbReference>
<dbReference type="SUPFAM" id="SSF51556">
    <property type="entry name" value="Metallo-dependent hydrolases"/>
    <property type="match status" value="1"/>
</dbReference>
<dbReference type="Gene3D" id="3.20.20.140">
    <property type="entry name" value="Metal-dependent hydrolases"/>
    <property type="match status" value="1"/>
</dbReference>
<evidence type="ECO:0000256" key="8">
    <source>
        <dbReference type="ARBA" id="ARBA00051746"/>
    </source>
</evidence>
<dbReference type="Gene3D" id="4.10.800.20">
    <property type="match status" value="1"/>
</dbReference>
<keyword evidence="4 11" id="KW-0479">Metal-binding</keyword>
<comment type="similarity">
    <text evidence="2">Belongs to the metallo-dependent hydrolases superfamily. Adenosine and AMP deaminases family.</text>
</comment>
<keyword evidence="6 11" id="KW-0862">Zinc</keyword>
<feature type="active site" description="Proton acceptor" evidence="9">
    <location>
        <position position="604"/>
    </location>
</feature>
<dbReference type="FunFam" id="3.20.20.140:FF:000035">
    <property type="entry name" value="Probable amp deaminase"/>
    <property type="match status" value="1"/>
</dbReference>
<organism evidence="13 14">
    <name type="scientific">Chloropicon roscoffensis</name>
    <dbReference type="NCBI Taxonomy" id="1461544"/>
    <lineage>
        <taxon>Eukaryota</taxon>
        <taxon>Viridiplantae</taxon>
        <taxon>Chlorophyta</taxon>
        <taxon>Chloropicophyceae</taxon>
        <taxon>Chloropicales</taxon>
        <taxon>Chloropicaceae</taxon>
        <taxon>Chloropicon</taxon>
    </lineage>
</organism>
<dbReference type="PANTHER" id="PTHR11359">
    <property type="entry name" value="AMP DEAMINASE"/>
    <property type="match status" value="1"/>
</dbReference>
<dbReference type="InterPro" id="IPR006329">
    <property type="entry name" value="AMPD"/>
</dbReference>
<evidence type="ECO:0000256" key="11">
    <source>
        <dbReference type="PIRSR" id="PIRSR606329-3"/>
    </source>
</evidence>
<evidence type="ECO:0000256" key="12">
    <source>
        <dbReference type="SAM" id="MobiDB-lite"/>
    </source>
</evidence>
<accession>A0AAX4NY95</accession>
<dbReference type="GO" id="GO:0005829">
    <property type="term" value="C:cytosol"/>
    <property type="evidence" value="ECO:0007669"/>
    <property type="project" value="TreeGrafter"/>
</dbReference>
<feature type="binding site" evidence="10">
    <location>
        <position position="585"/>
    </location>
    <ligand>
        <name>substrate</name>
    </ligand>
</feature>
<reference evidence="13 14" key="1">
    <citation type="submission" date="2024-03" db="EMBL/GenBank/DDBJ databases">
        <title>Complete genome sequence of the green alga Chloropicon roscoffensis RCC1871.</title>
        <authorList>
            <person name="Lemieux C."/>
            <person name="Pombert J.-F."/>
            <person name="Otis C."/>
            <person name="Turmel M."/>
        </authorList>
    </citation>
    <scope>NUCLEOTIDE SEQUENCE [LARGE SCALE GENOMIC DNA]</scope>
    <source>
        <strain evidence="13 14">RCC1871</strain>
    </source>
</reference>
<dbReference type="PANTHER" id="PTHR11359:SF0">
    <property type="entry name" value="AMP DEAMINASE"/>
    <property type="match status" value="1"/>
</dbReference>
<comment type="catalytic activity">
    <reaction evidence="8">
        <text>AMP + H2O + H(+) = IMP + NH4(+)</text>
        <dbReference type="Rhea" id="RHEA:14777"/>
        <dbReference type="ChEBI" id="CHEBI:15377"/>
        <dbReference type="ChEBI" id="CHEBI:15378"/>
        <dbReference type="ChEBI" id="CHEBI:28938"/>
        <dbReference type="ChEBI" id="CHEBI:58053"/>
        <dbReference type="ChEBI" id="CHEBI:456215"/>
        <dbReference type="EC" id="3.5.4.6"/>
    </reaction>
</comment>
<keyword evidence="7" id="KW-0546">Nucleotide metabolism</keyword>
<evidence type="ECO:0000256" key="10">
    <source>
        <dbReference type="PIRSR" id="PIRSR606329-2"/>
    </source>
</evidence>
<evidence type="ECO:0000256" key="2">
    <source>
        <dbReference type="ARBA" id="ARBA00006676"/>
    </source>
</evidence>
<name>A0AAX4NY95_9CHLO</name>
<dbReference type="GO" id="GO:0046872">
    <property type="term" value="F:metal ion binding"/>
    <property type="evidence" value="ECO:0007669"/>
    <property type="project" value="UniProtKB-KW"/>
</dbReference>
<dbReference type="EMBL" id="CP151501">
    <property type="protein sequence ID" value="WZN58648.1"/>
    <property type="molecule type" value="Genomic_DNA"/>
</dbReference>
<keyword evidence="5" id="KW-0378">Hydrolase</keyword>
<keyword evidence="14" id="KW-1185">Reference proteome</keyword>
<dbReference type="GO" id="GO:0003876">
    <property type="term" value="F:AMP deaminase activity"/>
    <property type="evidence" value="ECO:0007669"/>
    <property type="project" value="UniProtKB-EC"/>
</dbReference>
<evidence type="ECO:0000256" key="6">
    <source>
        <dbReference type="ARBA" id="ARBA00022833"/>
    </source>
</evidence>
<dbReference type="GO" id="GO:0032264">
    <property type="term" value="P:IMP salvage"/>
    <property type="evidence" value="ECO:0007669"/>
    <property type="project" value="InterPro"/>
</dbReference>
<protein>
    <recommendedName>
        <fullName evidence="3">AMP deaminase</fullName>
        <ecNumber evidence="3">3.5.4.6</ecNumber>
    </recommendedName>
</protein>
<dbReference type="Proteomes" id="UP001472866">
    <property type="component" value="Chromosome 01"/>
</dbReference>
<dbReference type="EC" id="3.5.4.6" evidence="3"/>
<feature type="binding site" evidence="11">
    <location>
        <position position="311"/>
    </location>
    <ligand>
        <name>Zn(2+)</name>
        <dbReference type="ChEBI" id="CHEBI:29105"/>
        <note>catalytic</note>
    </ligand>
</feature>
<comment type="cofactor">
    <cofactor evidence="11">
        <name>Zn(2+)</name>
        <dbReference type="ChEBI" id="CHEBI:29105"/>
    </cofactor>
    <text evidence="11">Binds 1 zinc ion per subunit.</text>
</comment>
<dbReference type="NCBIfam" id="TIGR01429">
    <property type="entry name" value="AMP_deaminase"/>
    <property type="match status" value="1"/>
</dbReference>
<evidence type="ECO:0000313" key="14">
    <source>
        <dbReference type="Proteomes" id="UP001472866"/>
    </source>
</evidence>
<sequence>MTEKEVTDSSDETMIQSHKLERRKSSGASAKSASAEYLRKLSLEDDSDYWTSSESRTSSEDEGTSGERRPTKPTRRLSSTSINSVDLMTSELIEKESSKTFEAVPHSPVQQAHPPLRNPPVGLGGAGRTLAAAYQASEHIPYKRADIPEPTLTQHDQNFCKALVSMLEKRKNYLYKIHTVVSTEAWDPKELERTGAGGDYIEASPMNMTPFKVEPKPDSELEFKLENGVFIPVNEKHSIAIPVAARVFYADLHDLTSMMNNAPYSTFAHRRLKLLQEKFSLYQMLNSEKEFLSIKALSHRDFYNVRKIDNHVHHSACMNQKHLLRFIKKRVREEGDDPVIERDGKVLSLKEVFESLGLSPYDLNIDVLDMHAHNTKNTTFHRFDRFNQKFNPTGEARLREIFLKTNNYVKGKFLAEITKEVFEDLAASKYQMAEYRLSIYGKSKSEWSQLASWWYDNKLVSPNVVWMVQIPRLYAIYRKSGMLKNFAEFISNIFEPLFEITRSPNKDPKLVAFLDNVVGFDIVDDESRHERKVHREMPTPEEWDVEKNPAYNYYLYYIYANLYVLNSFRQQRNMSQFSFRPHAGEAGDVDHLAGAFLVANSINHGINLKKSPPLQYLYYLAQVGLAMSPLSNNCLFLEYSKNPFPAFFERGLNVTLSTDDPLLIHMTKEPLVEEYSIAMQVYKLSTADLSEIARNSVMMSGFPKNLKRHWVGGSKMFENNPYQSNVPNVRIQFRKEALEAEHKMIYKWGMAPSDD</sequence>
<comment type="pathway">
    <text evidence="1">Purine metabolism; IMP biosynthesis via salvage pathway; IMP from AMP: step 1/1.</text>
</comment>
<evidence type="ECO:0000256" key="4">
    <source>
        <dbReference type="ARBA" id="ARBA00022723"/>
    </source>
</evidence>
<evidence type="ECO:0000313" key="13">
    <source>
        <dbReference type="EMBL" id="WZN58648.1"/>
    </source>
</evidence>
<feature type="binding site" evidence="11">
    <location>
        <position position="313"/>
    </location>
    <ligand>
        <name>Zn(2+)</name>
        <dbReference type="ChEBI" id="CHEBI:29105"/>
        <note>catalytic</note>
    </ligand>
</feature>
<evidence type="ECO:0000256" key="9">
    <source>
        <dbReference type="PIRSR" id="PIRSR606329-1"/>
    </source>
</evidence>
<feature type="binding site" evidence="11">
    <location>
        <position position="659"/>
    </location>
    <ligand>
        <name>Zn(2+)</name>
        <dbReference type="ChEBI" id="CHEBI:29105"/>
        <note>catalytic</note>
    </ligand>
</feature>
<feature type="binding site" evidence="10">
    <location>
        <position position="313"/>
    </location>
    <ligand>
        <name>substrate</name>
    </ligand>
</feature>
<evidence type="ECO:0000256" key="3">
    <source>
        <dbReference type="ARBA" id="ARBA00012775"/>
    </source>
</evidence>
<evidence type="ECO:0000256" key="5">
    <source>
        <dbReference type="ARBA" id="ARBA00022801"/>
    </source>
</evidence>
<proteinExistence type="inferred from homology"/>
<dbReference type="Pfam" id="PF19326">
    <property type="entry name" value="AMP_deaminase"/>
    <property type="match status" value="1"/>
</dbReference>
<feature type="compositionally biased region" description="Low complexity" evidence="12">
    <location>
        <begin position="26"/>
        <end position="35"/>
    </location>
</feature>
<evidence type="ECO:0000256" key="1">
    <source>
        <dbReference type="ARBA" id="ARBA00004955"/>
    </source>
</evidence>
<feature type="region of interest" description="Disordered" evidence="12">
    <location>
        <begin position="98"/>
        <end position="124"/>
    </location>
</feature>
<gene>
    <name evidence="13" type="ORF">HKI87_01g01720</name>
</gene>
<feature type="binding site" evidence="11">
    <location>
        <position position="582"/>
    </location>
    <ligand>
        <name>Zn(2+)</name>
        <dbReference type="ChEBI" id="CHEBI:29105"/>
        <note>catalytic</note>
    </ligand>
</feature>
<feature type="region of interest" description="Disordered" evidence="12">
    <location>
        <begin position="1"/>
        <end position="83"/>
    </location>
</feature>
<evidence type="ECO:0000256" key="7">
    <source>
        <dbReference type="ARBA" id="ARBA00023080"/>
    </source>
</evidence>